<dbReference type="Gene3D" id="1.20.1720.10">
    <property type="entry name" value="Multidrug resistance protein D"/>
    <property type="match status" value="1"/>
</dbReference>
<evidence type="ECO:0000256" key="2">
    <source>
        <dbReference type="ARBA" id="ARBA00022692"/>
    </source>
</evidence>
<evidence type="ECO:0000256" key="6">
    <source>
        <dbReference type="SAM" id="Phobius"/>
    </source>
</evidence>
<feature type="domain" description="Major facilitator superfamily (MFS) profile" evidence="7">
    <location>
        <begin position="188"/>
        <end position="678"/>
    </location>
</feature>
<dbReference type="OrthoDB" id="2351791at2759"/>
<dbReference type="GO" id="GO:0022857">
    <property type="term" value="F:transmembrane transporter activity"/>
    <property type="evidence" value="ECO:0007669"/>
    <property type="project" value="InterPro"/>
</dbReference>
<evidence type="ECO:0000259" key="7">
    <source>
        <dbReference type="PROSITE" id="PS50850"/>
    </source>
</evidence>
<feature type="transmembrane region" description="Helical" evidence="6">
    <location>
        <begin position="655"/>
        <end position="674"/>
    </location>
</feature>
<dbReference type="SUPFAM" id="SSF103473">
    <property type="entry name" value="MFS general substrate transporter"/>
    <property type="match status" value="1"/>
</dbReference>
<feature type="transmembrane region" description="Helical" evidence="6">
    <location>
        <begin position="254"/>
        <end position="273"/>
    </location>
</feature>
<dbReference type="InterPro" id="IPR020846">
    <property type="entry name" value="MFS_dom"/>
</dbReference>
<evidence type="ECO:0000256" key="5">
    <source>
        <dbReference type="SAM" id="MobiDB-lite"/>
    </source>
</evidence>
<dbReference type="PANTHER" id="PTHR23501">
    <property type="entry name" value="MAJOR FACILITATOR SUPERFAMILY"/>
    <property type="match status" value="1"/>
</dbReference>
<feature type="transmembrane region" description="Helical" evidence="6">
    <location>
        <begin position="320"/>
        <end position="338"/>
    </location>
</feature>
<keyword evidence="3 6" id="KW-1133">Transmembrane helix</keyword>
<name>A0A9W7SJQ1_9PEZI</name>
<accession>A0A9W7SJQ1</accession>
<evidence type="ECO:0000256" key="4">
    <source>
        <dbReference type="ARBA" id="ARBA00023136"/>
    </source>
</evidence>
<keyword evidence="9" id="KW-1185">Reference proteome</keyword>
<dbReference type="PRINTS" id="PR01036">
    <property type="entry name" value="TCRTETB"/>
</dbReference>
<keyword evidence="4 6" id="KW-0472">Membrane</keyword>
<evidence type="ECO:0000256" key="3">
    <source>
        <dbReference type="ARBA" id="ARBA00022989"/>
    </source>
</evidence>
<dbReference type="Proteomes" id="UP001138500">
    <property type="component" value="Unassembled WGS sequence"/>
</dbReference>
<sequence>MSTMSITTYNQQTVTDVLPIQHPSVPPTTRHPHPLRSHGVENIDISKSINTARKTHKRSLSTRIDASVLSDLRRIRGPDVADGGNGSNDVLPRAPRPSSTYSTFRSPQAERLGNATAVSTEACGKDHPCVSSRPPLRPSISFGGEKRMSYHSLSLLALEKKPGMIVVEEEVSDVDRQARSTGWRPCGSYVVLCLLSFLGGLNFTLLSAALPALAVDLSIGAVASFWTATSFILAAALVQPLAMRMSQVSGRKGALLIGLPLFGFGSIICAASQNITGLLVGRVTSGCGYGTISVISQLIVRQLAGPVGCVSVERAVTAMYWVGAALGPITGGIAVQTLGWRCSFWISVPLSGLSMAALAFILRLPPGNRIHWNHFLNIDYFGWLLLTAALTTFMLAISWAGSMYAWSSWHTLVPLLASLIILASFIVYTRYRIEPILPPTIFRHPSALVSCFGSLTHGMIISAIVYLMPVCFAVTHGLGPAVVGAALGAWPITLVVTGVAASIATSHIGYRWMIWLGWALTIAGTAVLVVSNQRAPTAFGTSLGLIAAFGLGLLDPTLSIAVQAAATTDDEAMHAAPLHSFFHTIGQALGLIVGSSIFLNHLEQSTILQITLASNAHKYVLNAVGITEAIRSPSLANTGFRKDLVVVWSNALEEVWITMSIFAAVAIMLALWFTQDGVPPWSGRRNRGHVSSIV</sequence>
<reference evidence="8 9" key="2">
    <citation type="journal article" date="2021" name="Curr. Genet.">
        <title>Genetic response to nitrogen starvation in the aggressive Eucalyptus foliar pathogen Teratosphaeria destructans.</title>
        <authorList>
            <person name="Havenga M."/>
            <person name="Wingfield B.D."/>
            <person name="Wingfield M.J."/>
            <person name="Dreyer L.L."/>
            <person name="Roets F."/>
            <person name="Aylward J."/>
        </authorList>
    </citation>
    <scope>NUCLEOTIDE SEQUENCE [LARGE SCALE GENOMIC DNA]</scope>
    <source>
        <strain evidence="8">CMW44962</strain>
    </source>
</reference>
<evidence type="ECO:0000313" key="8">
    <source>
        <dbReference type="EMBL" id="KAH9817403.1"/>
    </source>
</evidence>
<dbReference type="InterPro" id="IPR011701">
    <property type="entry name" value="MFS"/>
</dbReference>
<feature type="transmembrane region" description="Helical" evidence="6">
    <location>
        <begin position="383"/>
        <end position="406"/>
    </location>
</feature>
<dbReference type="PANTHER" id="PTHR23501:SF59">
    <property type="entry name" value="MAJOR FACILITATOR SUPERFAMILY (MFS) PROFILE DOMAIN-CONTAINING PROTEIN-RELATED"/>
    <property type="match status" value="1"/>
</dbReference>
<feature type="transmembrane region" description="Helical" evidence="6">
    <location>
        <begin position="512"/>
        <end position="531"/>
    </location>
</feature>
<dbReference type="InterPro" id="IPR036259">
    <property type="entry name" value="MFS_trans_sf"/>
</dbReference>
<dbReference type="GO" id="GO:0005886">
    <property type="term" value="C:plasma membrane"/>
    <property type="evidence" value="ECO:0007669"/>
    <property type="project" value="TreeGrafter"/>
</dbReference>
<dbReference type="Pfam" id="PF07690">
    <property type="entry name" value="MFS_1"/>
    <property type="match status" value="1"/>
</dbReference>
<comment type="caution">
    <text evidence="8">The sequence shown here is derived from an EMBL/GenBank/DDBJ whole genome shotgun (WGS) entry which is preliminary data.</text>
</comment>
<feature type="region of interest" description="Disordered" evidence="5">
    <location>
        <begin position="76"/>
        <end position="111"/>
    </location>
</feature>
<feature type="transmembrane region" description="Helical" evidence="6">
    <location>
        <begin position="189"/>
        <end position="213"/>
    </location>
</feature>
<proteinExistence type="predicted"/>
<comment type="subcellular location">
    <subcellularLocation>
        <location evidence="1">Membrane</location>
        <topology evidence="1">Multi-pass membrane protein</topology>
    </subcellularLocation>
</comment>
<gene>
    <name evidence="8" type="ORF">Tdes44962_MAKER05527</name>
</gene>
<feature type="transmembrane region" description="Helical" evidence="6">
    <location>
        <begin position="452"/>
        <end position="475"/>
    </location>
</feature>
<evidence type="ECO:0000256" key="1">
    <source>
        <dbReference type="ARBA" id="ARBA00004141"/>
    </source>
</evidence>
<feature type="transmembrane region" description="Helical" evidence="6">
    <location>
        <begin position="578"/>
        <end position="599"/>
    </location>
</feature>
<organism evidence="8 9">
    <name type="scientific">Teratosphaeria destructans</name>
    <dbReference type="NCBI Taxonomy" id="418781"/>
    <lineage>
        <taxon>Eukaryota</taxon>
        <taxon>Fungi</taxon>
        <taxon>Dikarya</taxon>
        <taxon>Ascomycota</taxon>
        <taxon>Pezizomycotina</taxon>
        <taxon>Dothideomycetes</taxon>
        <taxon>Dothideomycetidae</taxon>
        <taxon>Mycosphaerellales</taxon>
        <taxon>Teratosphaeriaceae</taxon>
        <taxon>Teratosphaeria</taxon>
    </lineage>
</organism>
<protein>
    <submittedName>
        <fullName evidence="8">MFS general substrate transporter</fullName>
    </submittedName>
</protein>
<dbReference type="EMBL" id="RIBY02002389">
    <property type="protein sequence ID" value="KAH9817403.1"/>
    <property type="molecule type" value="Genomic_DNA"/>
</dbReference>
<feature type="compositionally biased region" description="Polar residues" evidence="5">
    <location>
        <begin position="97"/>
        <end position="106"/>
    </location>
</feature>
<feature type="transmembrane region" description="Helical" evidence="6">
    <location>
        <begin position="219"/>
        <end position="242"/>
    </location>
</feature>
<feature type="transmembrane region" description="Helical" evidence="6">
    <location>
        <begin position="344"/>
        <end position="362"/>
    </location>
</feature>
<evidence type="ECO:0000313" key="9">
    <source>
        <dbReference type="Proteomes" id="UP001138500"/>
    </source>
</evidence>
<reference evidence="8 9" key="1">
    <citation type="journal article" date="2018" name="IMA Fungus">
        <title>IMA Genome-F 10: Nine draft genome sequences of Claviceps purpurea s.lat., including C. arundinis, C. humidiphila, and C. cf. spartinae, pseudomolecules for the pitch canker pathogen Fusarium circinatum, draft genome of Davidsoniella eucalypti, Grosmannia galeiformis, Quambalaria eucalypti, and Teratosphaeria destructans.</title>
        <authorList>
            <person name="Wingfield B.D."/>
            <person name="Liu M."/>
            <person name="Nguyen H.D."/>
            <person name="Lane F.A."/>
            <person name="Morgan S.W."/>
            <person name="De Vos L."/>
            <person name="Wilken P.M."/>
            <person name="Duong T.A."/>
            <person name="Aylward J."/>
            <person name="Coetzee M.P."/>
            <person name="Dadej K."/>
            <person name="De Beer Z.W."/>
            <person name="Findlay W."/>
            <person name="Havenga M."/>
            <person name="Kolarik M."/>
            <person name="Menzies J.G."/>
            <person name="Naidoo K."/>
            <person name="Pochopski O."/>
            <person name="Shoukouhi P."/>
            <person name="Santana Q.C."/>
            <person name="Seifert K.A."/>
            <person name="Soal N."/>
            <person name="Steenkamp E.T."/>
            <person name="Tatham C.T."/>
            <person name="van der Nest M.A."/>
            <person name="Wingfield M.J."/>
        </authorList>
    </citation>
    <scope>NUCLEOTIDE SEQUENCE [LARGE SCALE GENOMIC DNA]</scope>
    <source>
        <strain evidence="8">CMW44962</strain>
    </source>
</reference>
<keyword evidence="2 6" id="KW-0812">Transmembrane</keyword>
<feature type="transmembrane region" description="Helical" evidence="6">
    <location>
        <begin position="412"/>
        <end position="431"/>
    </location>
</feature>
<feature type="transmembrane region" description="Helical" evidence="6">
    <location>
        <begin position="481"/>
        <end position="505"/>
    </location>
</feature>
<dbReference type="AlphaFoldDB" id="A0A9W7SJQ1"/>
<dbReference type="PROSITE" id="PS50850">
    <property type="entry name" value="MFS"/>
    <property type="match status" value="1"/>
</dbReference>
<feature type="transmembrane region" description="Helical" evidence="6">
    <location>
        <begin position="543"/>
        <end position="566"/>
    </location>
</feature>